<comment type="caution">
    <text evidence="1">The sequence shown here is derived from an EMBL/GenBank/DDBJ whole genome shotgun (WGS) entry which is preliminary data.</text>
</comment>
<name>A0ABT3CG10_9MYCO</name>
<dbReference type="Proteomes" id="UP001526201">
    <property type="component" value="Unassembled WGS sequence"/>
</dbReference>
<reference evidence="1 2" key="1">
    <citation type="journal article" date="2022" name="BMC Genomics">
        <title>Comparative genome analysis of mycobacteria focusing on tRNA and non-coding RNA.</title>
        <authorList>
            <person name="Behra P.R.K."/>
            <person name="Pettersson B.M.F."/>
            <person name="Ramesh M."/>
            <person name="Das S."/>
            <person name="Dasgupta S."/>
            <person name="Kirsebom L.A."/>
        </authorList>
    </citation>
    <scope>NUCLEOTIDE SEQUENCE [LARGE SCALE GENOMIC DNA]</scope>
    <source>
        <strain evidence="1 2">DSM 44078</strain>
    </source>
</reference>
<dbReference type="EMBL" id="JACKTY010000033">
    <property type="protein sequence ID" value="MCV7228426.1"/>
    <property type="molecule type" value="Genomic_DNA"/>
</dbReference>
<accession>A0ABT3CG10</accession>
<evidence type="ECO:0000313" key="2">
    <source>
        <dbReference type="Proteomes" id="UP001526201"/>
    </source>
</evidence>
<organism evidence="1 2">
    <name type="scientific">Mycolicibacterium komossense</name>
    <dbReference type="NCBI Taxonomy" id="1779"/>
    <lineage>
        <taxon>Bacteria</taxon>
        <taxon>Bacillati</taxon>
        <taxon>Actinomycetota</taxon>
        <taxon>Actinomycetes</taxon>
        <taxon>Mycobacteriales</taxon>
        <taxon>Mycobacteriaceae</taxon>
        <taxon>Mycolicibacterium</taxon>
    </lineage>
</organism>
<gene>
    <name evidence="1" type="ORF">H7J73_20645</name>
</gene>
<evidence type="ECO:0000313" key="1">
    <source>
        <dbReference type="EMBL" id="MCV7228426.1"/>
    </source>
</evidence>
<proteinExistence type="predicted"/>
<sequence length="170" mass="18284">MLEQWGGLGGNADVGHGHGRKLLSDGRSPGNVDIALVVLGLCRQAKPHRAPVVRIGGGRDEPTADQLPGGRYFSVLTTATKRPHIVRHLRERRTENLLCPSGRIALCTNGNEVILMDIFEPFFDVTAEAADDVVYTEGLVTPNAFGARLAAQVADLDMIFVAPPPVRTLP</sequence>
<protein>
    <submittedName>
        <fullName evidence="1">Uncharacterized protein</fullName>
    </submittedName>
</protein>
<keyword evidence="2" id="KW-1185">Reference proteome</keyword>